<name>A0A3S9B8T2_9HYPH</name>
<dbReference type="PANTHER" id="PTHR30136">
    <property type="entry name" value="HELIX-TURN-HELIX TRANSCRIPTIONAL REGULATOR, ICLR FAMILY"/>
    <property type="match status" value="1"/>
</dbReference>
<sequence>MEASMATPMNGSVVKAFNLLAAFKDARDGLSLVEAAERSGMTVPTAHRFLRTLLSTGALDLLPNHRYVIGSALRGIAFADAATNSAAAVLAHHVQQLAAHVRETAHVATLDKDMVRYVAKAETQRSLKIVTQIGTALEAYCTGVGKVLLAHKPGEYVERYLKGGDLIALTPRTLTHPDALVAELRKIREQGYALDDEEFETGLRCVAAPVRVNGSTIAALSCSGPTTRFTDEVLASHILTTVRRAQLIGQELERKHLYRIS</sequence>
<dbReference type="KEGG" id="abaw:D5400_20435"/>
<dbReference type="EMBL" id="CP032509">
    <property type="protein sequence ID" value="AZN73340.1"/>
    <property type="molecule type" value="Genomic_DNA"/>
</dbReference>
<dbReference type="Proteomes" id="UP000268192">
    <property type="component" value="Chromosome"/>
</dbReference>
<dbReference type="PANTHER" id="PTHR30136:SF35">
    <property type="entry name" value="HTH-TYPE TRANSCRIPTIONAL REGULATOR RV1719"/>
    <property type="match status" value="1"/>
</dbReference>
<evidence type="ECO:0000256" key="2">
    <source>
        <dbReference type="ARBA" id="ARBA00023125"/>
    </source>
</evidence>
<keyword evidence="2" id="KW-0238">DNA-binding</keyword>
<dbReference type="AlphaFoldDB" id="A0A3S9B8T2"/>
<dbReference type="PROSITE" id="PS51077">
    <property type="entry name" value="HTH_ICLR"/>
    <property type="match status" value="1"/>
</dbReference>
<keyword evidence="3" id="KW-0804">Transcription</keyword>
<dbReference type="PROSITE" id="PS51078">
    <property type="entry name" value="ICLR_ED"/>
    <property type="match status" value="1"/>
</dbReference>
<dbReference type="InterPro" id="IPR029016">
    <property type="entry name" value="GAF-like_dom_sf"/>
</dbReference>
<evidence type="ECO:0000256" key="3">
    <source>
        <dbReference type="ARBA" id="ARBA00023163"/>
    </source>
</evidence>
<accession>A0A3S9B8T2</accession>
<evidence type="ECO:0000256" key="1">
    <source>
        <dbReference type="ARBA" id="ARBA00023015"/>
    </source>
</evidence>
<evidence type="ECO:0000313" key="7">
    <source>
        <dbReference type="Proteomes" id="UP000268192"/>
    </source>
</evidence>
<protein>
    <submittedName>
        <fullName evidence="6">IclR family transcriptional regulator</fullName>
    </submittedName>
</protein>
<dbReference type="Pfam" id="PF01614">
    <property type="entry name" value="IclR_C"/>
    <property type="match status" value="1"/>
</dbReference>
<dbReference type="InterPro" id="IPR014757">
    <property type="entry name" value="Tscrpt_reg_IclR_C"/>
</dbReference>
<organism evidence="6 7">
    <name type="scientific">Georhizobium profundi</name>
    <dbReference type="NCBI Taxonomy" id="2341112"/>
    <lineage>
        <taxon>Bacteria</taxon>
        <taxon>Pseudomonadati</taxon>
        <taxon>Pseudomonadota</taxon>
        <taxon>Alphaproteobacteria</taxon>
        <taxon>Hyphomicrobiales</taxon>
        <taxon>Rhizobiaceae</taxon>
        <taxon>Georhizobium</taxon>
    </lineage>
</organism>
<feature type="domain" description="HTH iclR-type" evidence="4">
    <location>
        <begin position="10"/>
        <end position="71"/>
    </location>
</feature>
<dbReference type="GO" id="GO:0003677">
    <property type="term" value="F:DNA binding"/>
    <property type="evidence" value="ECO:0007669"/>
    <property type="project" value="UniProtKB-KW"/>
</dbReference>
<dbReference type="SUPFAM" id="SSF55781">
    <property type="entry name" value="GAF domain-like"/>
    <property type="match status" value="1"/>
</dbReference>
<gene>
    <name evidence="6" type="ORF">D5400_20435</name>
</gene>
<dbReference type="Gene3D" id="3.30.450.40">
    <property type="match status" value="1"/>
</dbReference>
<keyword evidence="1" id="KW-0805">Transcription regulation</keyword>
<dbReference type="GO" id="GO:0003700">
    <property type="term" value="F:DNA-binding transcription factor activity"/>
    <property type="evidence" value="ECO:0007669"/>
    <property type="project" value="TreeGrafter"/>
</dbReference>
<dbReference type="SUPFAM" id="SSF46785">
    <property type="entry name" value="Winged helix' DNA-binding domain"/>
    <property type="match status" value="1"/>
</dbReference>
<evidence type="ECO:0000313" key="6">
    <source>
        <dbReference type="EMBL" id="AZN73340.1"/>
    </source>
</evidence>
<evidence type="ECO:0000259" key="5">
    <source>
        <dbReference type="PROSITE" id="PS51078"/>
    </source>
</evidence>
<keyword evidence="7" id="KW-1185">Reference proteome</keyword>
<dbReference type="Gene3D" id="1.10.10.10">
    <property type="entry name" value="Winged helix-like DNA-binding domain superfamily/Winged helix DNA-binding domain"/>
    <property type="match status" value="1"/>
</dbReference>
<dbReference type="InterPro" id="IPR005471">
    <property type="entry name" value="Tscrpt_reg_IclR_N"/>
</dbReference>
<dbReference type="SMART" id="SM00346">
    <property type="entry name" value="HTH_ICLR"/>
    <property type="match status" value="1"/>
</dbReference>
<evidence type="ECO:0000259" key="4">
    <source>
        <dbReference type="PROSITE" id="PS51077"/>
    </source>
</evidence>
<dbReference type="GO" id="GO:0045892">
    <property type="term" value="P:negative regulation of DNA-templated transcription"/>
    <property type="evidence" value="ECO:0007669"/>
    <property type="project" value="TreeGrafter"/>
</dbReference>
<dbReference type="InterPro" id="IPR036388">
    <property type="entry name" value="WH-like_DNA-bd_sf"/>
</dbReference>
<dbReference type="OrthoDB" id="9807558at2"/>
<proteinExistence type="predicted"/>
<reference evidence="6 7" key="1">
    <citation type="submission" date="2018-09" db="EMBL/GenBank/DDBJ databases">
        <title>Marinorhizobium profundi gen. nov., sp. nov., isolated from a deep-sea sediment sample from the New Britain Trench and proposal of Marinorhizobiaceae fam. nov. in the order Rhizobiales of the class Alphaproteobacteria.</title>
        <authorList>
            <person name="Cao J."/>
        </authorList>
    </citation>
    <scope>NUCLEOTIDE SEQUENCE [LARGE SCALE GENOMIC DNA]</scope>
    <source>
        <strain evidence="6 7">WS11</strain>
    </source>
</reference>
<dbReference type="Pfam" id="PF09339">
    <property type="entry name" value="HTH_IclR"/>
    <property type="match status" value="1"/>
</dbReference>
<dbReference type="InterPro" id="IPR050707">
    <property type="entry name" value="HTH_MetabolicPath_Reg"/>
</dbReference>
<feature type="domain" description="IclR-ED" evidence="5">
    <location>
        <begin position="74"/>
        <end position="254"/>
    </location>
</feature>
<dbReference type="InterPro" id="IPR036390">
    <property type="entry name" value="WH_DNA-bd_sf"/>
</dbReference>